<feature type="transmembrane region" description="Helical" evidence="1">
    <location>
        <begin position="56"/>
        <end position="75"/>
    </location>
</feature>
<gene>
    <name evidence="2" type="ORF">SAMN05443638_10467</name>
</gene>
<sequence>MILDFEINKEFYIKYLLNQWNKNNKNYVKKIQILVSILILILPIIATFKITVAELFFLIGSILFYILFPKVFFILNKRSIYGRSVFPGFLEDFIEKCTISFGEDYFWFTNSWIERRYYKDKITEIRKEKDAIILEISTDILVIPLESFEDNEAAEEFIKFINKFKLK</sequence>
<dbReference type="RefSeq" id="WP_072893128.1">
    <property type="nucleotide sequence ID" value="NZ_FQVM01000004.1"/>
</dbReference>
<evidence type="ECO:0000313" key="2">
    <source>
        <dbReference type="EMBL" id="SHE52495.1"/>
    </source>
</evidence>
<keyword evidence="3" id="KW-1185">Reference proteome</keyword>
<protein>
    <recommendedName>
        <fullName evidence="4">YcxB-like protein</fullName>
    </recommendedName>
</protein>
<dbReference type="EMBL" id="FQVM01000004">
    <property type="protein sequence ID" value="SHE52495.1"/>
    <property type="molecule type" value="Genomic_DNA"/>
</dbReference>
<dbReference type="Proteomes" id="UP000184035">
    <property type="component" value="Unassembled WGS sequence"/>
</dbReference>
<proteinExistence type="predicted"/>
<accession>A0A1M4U716</accession>
<evidence type="ECO:0000313" key="3">
    <source>
        <dbReference type="Proteomes" id="UP000184035"/>
    </source>
</evidence>
<name>A0A1M4U716_9CLOT</name>
<reference evidence="2 3" key="1">
    <citation type="submission" date="2016-11" db="EMBL/GenBank/DDBJ databases">
        <authorList>
            <person name="Jaros S."/>
            <person name="Januszkiewicz K."/>
            <person name="Wedrychowicz H."/>
        </authorList>
    </citation>
    <scope>NUCLEOTIDE SEQUENCE [LARGE SCALE GENOMIC DNA]</scope>
    <source>
        <strain evidence="2 3">DSM 2631</strain>
    </source>
</reference>
<dbReference type="AlphaFoldDB" id="A0A1M4U716"/>
<keyword evidence="1" id="KW-0812">Transmembrane</keyword>
<keyword evidence="1" id="KW-1133">Transmembrane helix</keyword>
<dbReference type="STRING" id="1533.SAMN05443638_10467"/>
<evidence type="ECO:0008006" key="4">
    <source>
        <dbReference type="Google" id="ProtNLM"/>
    </source>
</evidence>
<keyword evidence="1" id="KW-0472">Membrane</keyword>
<evidence type="ECO:0000256" key="1">
    <source>
        <dbReference type="SAM" id="Phobius"/>
    </source>
</evidence>
<feature type="transmembrane region" description="Helical" evidence="1">
    <location>
        <begin position="31"/>
        <end position="50"/>
    </location>
</feature>
<organism evidence="2 3">
    <name type="scientific">Clostridium fallax</name>
    <dbReference type="NCBI Taxonomy" id="1533"/>
    <lineage>
        <taxon>Bacteria</taxon>
        <taxon>Bacillati</taxon>
        <taxon>Bacillota</taxon>
        <taxon>Clostridia</taxon>
        <taxon>Eubacteriales</taxon>
        <taxon>Clostridiaceae</taxon>
        <taxon>Clostridium</taxon>
    </lineage>
</organism>